<organism evidence="1 2">
    <name type="scientific">Pseudomonas arsenicoxydans</name>
    <dbReference type="NCBI Taxonomy" id="702115"/>
    <lineage>
        <taxon>Bacteria</taxon>
        <taxon>Pseudomonadati</taxon>
        <taxon>Pseudomonadota</taxon>
        <taxon>Gammaproteobacteria</taxon>
        <taxon>Pseudomonadales</taxon>
        <taxon>Pseudomonadaceae</taxon>
        <taxon>Pseudomonas</taxon>
    </lineage>
</organism>
<gene>
    <name evidence="1" type="ORF">EAH78_23945</name>
</gene>
<name>A0A502HMH7_9PSED</name>
<sequence length="86" mass="10612">MRSFFLRIRREIYRITGRCGRRRAWIRFFFAERIRAARPKAMPGKARRFFSFSRFGLVMMRRGWMRFGGELFWCQKQLLAVSPDRR</sequence>
<evidence type="ECO:0000313" key="1">
    <source>
        <dbReference type="EMBL" id="TPG74616.1"/>
    </source>
</evidence>
<accession>A0A502HMH7</accession>
<proteinExistence type="predicted"/>
<reference evidence="1 2" key="1">
    <citation type="journal article" date="2019" name="Environ. Microbiol.">
        <title>Species interactions and distinct microbial communities in high Arctic permafrost affected cryosols are associated with the CH4 and CO2 gas fluxes.</title>
        <authorList>
            <person name="Altshuler I."/>
            <person name="Hamel J."/>
            <person name="Turney S."/>
            <person name="Magnuson E."/>
            <person name="Levesque R."/>
            <person name="Greer C."/>
            <person name="Whyte L.G."/>
        </authorList>
    </citation>
    <scope>NUCLEOTIDE SEQUENCE [LARGE SCALE GENOMIC DNA]</scope>
    <source>
        <strain evidence="1 2">E3</strain>
    </source>
</reference>
<dbReference type="EMBL" id="RCZE01000012">
    <property type="protein sequence ID" value="TPG74616.1"/>
    <property type="molecule type" value="Genomic_DNA"/>
</dbReference>
<comment type="caution">
    <text evidence="1">The sequence shown here is derived from an EMBL/GenBank/DDBJ whole genome shotgun (WGS) entry which is preliminary data.</text>
</comment>
<evidence type="ECO:0000313" key="2">
    <source>
        <dbReference type="Proteomes" id="UP000317933"/>
    </source>
</evidence>
<protein>
    <submittedName>
        <fullName evidence="1">Uncharacterized protein</fullName>
    </submittedName>
</protein>
<dbReference type="Proteomes" id="UP000317933">
    <property type="component" value="Unassembled WGS sequence"/>
</dbReference>
<dbReference type="AlphaFoldDB" id="A0A502HMH7"/>